<dbReference type="SUPFAM" id="SSF46548">
    <property type="entry name" value="alpha-helical ferredoxin"/>
    <property type="match status" value="1"/>
</dbReference>
<evidence type="ECO:0000256" key="5">
    <source>
        <dbReference type="ARBA" id="ARBA00012792"/>
    </source>
</evidence>
<keyword evidence="9" id="KW-0479">Metal-binding</keyword>
<organism evidence="17 18">
    <name type="scientific">Candidatus Methanoperedens nitratireducens</name>
    <dbReference type="NCBI Taxonomy" id="1392998"/>
    <lineage>
        <taxon>Archaea</taxon>
        <taxon>Methanobacteriati</taxon>
        <taxon>Methanobacteriota</taxon>
        <taxon>Stenosarchaea group</taxon>
        <taxon>Methanomicrobia</taxon>
        <taxon>Methanosarcinales</taxon>
        <taxon>ANME-2 cluster</taxon>
        <taxon>Candidatus Methanoperedentaceae</taxon>
        <taxon>Candidatus Methanoperedens</taxon>
    </lineage>
</organism>
<evidence type="ECO:0000256" key="13">
    <source>
        <dbReference type="ARBA" id="ARBA00023291"/>
    </source>
</evidence>
<evidence type="ECO:0000256" key="6">
    <source>
        <dbReference type="ARBA" id="ARBA00022485"/>
    </source>
</evidence>
<dbReference type="PROSITE" id="PS00198">
    <property type="entry name" value="4FE4S_FER_1"/>
    <property type="match status" value="1"/>
</dbReference>
<gene>
    <name evidence="17" type="ORF">MNV_1380021</name>
</gene>
<dbReference type="InterPro" id="IPR050573">
    <property type="entry name" value="SDH/FRD_Iron-Sulfur"/>
</dbReference>
<dbReference type="Pfam" id="PF13183">
    <property type="entry name" value="Fer4_8"/>
    <property type="match status" value="1"/>
</dbReference>
<name>A0A284VKP1_9EURY</name>
<keyword evidence="7" id="KW-0816">Tricarboxylic acid cycle</keyword>
<dbReference type="InterPro" id="IPR012675">
    <property type="entry name" value="Beta-grasp_dom_sf"/>
</dbReference>
<dbReference type="InterPro" id="IPR025192">
    <property type="entry name" value="Succ_DH/fum_Rdtase_N"/>
</dbReference>
<dbReference type="GO" id="GO:0009055">
    <property type="term" value="F:electron transfer activity"/>
    <property type="evidence" value="ECO:0007669"/>
    <property type="project" value="InterPro"/>
</dbReference>
<comment type="cofactor">
    <cofactor evidence="2">
        <name>[4Fe-4S] cluster</name>
        <dbReference type="ChEBI" id="CHEBI:49883"/>
    </cofactor>
</comment>
<dbReference type="PANTHER" id="PTHR11921">
    <property type="entry name" value="SUCCINATE DEHYDROGENASE IRON-SULFUR PROTEIN"/>
    <property type="match status" value="1"/>
</dbReference>
<evidence type="ECO:0000256" key="2">
    <source>
        <dbReference type="ARBA" id="ARBA00001966"/>
    </source>
</evidence>
<dbReference type="PANTHER" id="PTHR11921:SF29">
    <property type="entry name" value="SUCCINATE DEHYDROGENASE [UBIQUINONE] IRON-SULFUR SUBUNIT, MITOCHONDRIAL"/>
    <property type="match status" value="1"/>
</dbReference>
<evidence type="ECO:0000256" key="11">
    <source>
        <dbReference type="ARBA" id="ARBA00023004"/>
    </source>
</evidence>
<dbReference type="AlphaFoldDB" id="A0A284VKP1"/>
<dbReference type="Gene3D" id="3.10.20.30">
    <property type="match status" value="1"/>
</dbReference>
<dbReference type="PROSITE" id="PS51085">
    <property type="entry name" value="2FE2S_FER_2"/>
    <property type="match status" value="1"/>
</dbReference>
<evidence type="ECO:0000313" key="18">
    <source>
        <dbReference type="Proteomes" id="UP000218615"/>
    </source>
</evidence>
<dbReference type="InterPro" id="IPR009051">
    <property type="entry name" value="Helical_ferredxn"/>
</dbReference>
<dbReference type="GO" id="GO:0008177">
    <property type="term" value="F:succinate dehydrogenase (quinone) activity"/>
    <property type="evidence" value="ECO:0007669"/>
    <property type="project" value="UniProtKB-EC"/>
</dbReference>
<evidence type="ECO:0000256" key="10">
    <source>
        <dbReference type="ARBA" id="ARBA00023002"/>
    </source>
</evidence>
<accession>A0A284VKP1</accession>
<evidence type="ECO:0000256" key="8">
    <source>
        <dbReference type="ARBA" id="ARBA00022714"/>
    </source>
</evidence>
<reference evidence="18" key="1">
    <citation type="submission" date="2017-06" db="EMBL/GenBank/DDBJ databases">
        <authorList>
            <person name="Cremers G."/>
        </authorList>
    </citation>
    <scope>NUCLEOTIDE SEQUENCE [LARGE SCALE GENOMIC DNA]</scope>
</reference>
<dbReference type="InterPro" id="IPR004489">
    <property type="entry name" value="Succ_DH/fum_Rdtase_Fe-S"/>
</dbReference>
<sequence>MKFKIRRFDGKKIWYDTFEVKVRPRMSVLDGLFQIQDELDSSLAFRYSCRGGVCGSSSMLINKKHRLACRTQVAEIANEQVISPAAYGPIVRPLVKTGDYILVEPLPNLPVIKDLIVDLKPFFEHYEYIRPWFEDNNTRPLEETPMSQTEIKKVDRYAACILCGMCYSSCPVASRDREYLGPAALAKAWRFYADTRNKNVGDILKRVDLKRGVWACDEVYRCVEVCPKQVPPTNAITHFMRRIMMHRLKIIR</sequence>
<comment type="pathway">
    <text evidence="3">Carbohydrate metabolism; tricarboxylic acid cycle.</text>
</comment>
<evidence type="ECO:0000259" key="15">
    <source>
        <dbReference type="PROSITE" id="PS51085"/>
    </source>
</evidence>
<dbReference type="CDD" id="cd00207">
    <property type="entry name" value="fer2"/>
    <property type="match status" value="1"/>
</dbReference>
<keyword evidence="13" id="KW-0003">3Fe-4S</keyword>
<dbReference type="Gene3D" id="1.10.1060.10">
    <property type="entry name" value="Alpha-helical ferredoxin"/>
    <property type="match status" value="1"/>
</dbReference>
<dbReference type="InterPro" id="IPR001041">
    <property type="entry name" value="2Fe-2S_ferredoxin-type"/>
</dbReference>
<evidence type="ECO:0000256" key="3">
    <source>
        <dbReference type="ARBA" id="ARBA00005163"/>
    </source>
</evidence>
<keyword evidence="8" id="KW-0001">2Fe-2S</keyword>
<keyword evidence="11" id="KW-0408">Iron</keyword>
<dbReference type="OrthoDB" id="144910at2157"/>
<keyword evidence="12" id="KW-0411">Iron-sulfur</keyword>
<dbReference type="NCBIfam" id="NF004616">
    <property type="entry name" value="PRK05950.1"/>
    <property type="match status" value="1"/>
</dbReference>
<keyword evidence="18" id="KW-1185">Reference proteome</keyword>
<dbReference type="EMBL" id="FZMP01000044">
    <property type="protein sequence ID" value="SNQ59834.1"/>
    <property type="molecule type" value="Genomic_DNA"/>
</dbReference>
<feature type="domain" description="2Fe-2S ferredoxin-type" evidence="15">
    <location>
        <begin position="1"/>
        <end position="87"/>
    </location>
</feature>
<dbReference type="SUPFAM" id="SSF54292">
    <property type="entry name" value="2Fe-2S ferredoxin-like"/>
    <property type="match status" value="1"/>
</dbReference>
<dbReference type="InterPro" id="IPR017896">
    <property type="entry name" value="4Fe4S_Fe-S-bd"/>
</dbReference>
<evidence type="ECO:0000256" key="9">
    <source>
        <dbReference type="ARBA" id="ARBA00022723"/>
    </source>
</evidence>
<evidence type="ECO:0000256" key="1">
    <source>
        <dbReference type="ARBA" id="ARBA00001927"/>
    </source>
</evidence>
<dbReference type="GO" id="GO:0051538">
    <property type="term" value="F:3 iron, 4 sulfur cluster binding"/>
    <property type="evidence" value="ECO:0007669"/>
    <property type="project" value="UniProtKB-KW"/>
</dbReference>
<evidence type="ECO:0000256" key="14">
    <source>
        <dbReference type="ARBA" id="ARBA00034078"/>
    </source>
</evidence>
<dbReference type="EC" id="1.3.5.1" evidence="5"/>
<comment type="cofactor">
    <cofactor evidence="14">
        <name>[2Fe-2S] cluster</name>
        <dbReference type="ChEBI" id="CHEBI:190135"/>
    </cofactor>
</comment>
<evidence type="ECO:0000256" key="7">
    <source>
        <dbReference type="ARBA" id="ARBA00022532"/>
    </source>
</evidence>
<feature type="domain" description="4Fe-4S ferredoxin-type" evidence="16">
    <location>
        <begin position="150"/>
        <end position="180"/>
    </location>
</feature>
<dbReference type="GO" id="GO:0051539">
    <property type="term" value="F:4 iron, 4 sulfur cluster binding"/>
    <property type="evidence" value="ECO:0007669"/>
    <property type="project" value="UniProtKB-KW"/>
</dbReference>
<comment type="similarity">
    <text evidence="4">Belongs to the succinate dehydrogenase/fumarate reductase iron-sulfur protein family.</text>
</comment>
<evidence type="ECO:0000259" key="16">
    <source>
        <dbReference type="PROSITE" id="PS51379"/>
    </source>
</evidence>
<dbReference type="GO" id="GO:0051537">
    <property type="term" value="F:2 iron, 2 sulfur cluster binding"/>
    <property type="evidence" value="ECO:0007669"/>
    <property type="project" value="UniProtKB-KW"/>
</dbReference>
<proteinExistence type="inferred from homology"/>
<dbReference type="InterPro" id="IPR017900">
    <property type="entry name" value="4Fe4S_Fe_S_CS"/>
</dbReference>
<evidence type="ECO:0000313" key="17">
    <source>
        <dbReference type="EMBL" id="SNQ59834.1"/>
    </source>
</evidence>
<dbReference type="GO" id="GO:0022904">
    <property type="term" value="P:respiratory electron transport chain"/>
    <property type="evidence" value="ECO:0007669"/>
    <property type="project" value="TreeGrafter"/>
</dbReference>
<dbReference type="RefSeq" id="WP_096204139.1">
    <property type="nucleotide sequence ID" value="NZ_FZMP01000044.1"/>
</dbReference>
<dbReference type="NCBIfam" id="TIGR00384">
    <property type="entry name" value="dhsB"/>
    <property type="match status" value="1"/>
</dbReference>
<evidence type="ECO:0000256" key="4">
    <source>
        <dbReference type="ARBA" id="ARBA00009433"/>
    </source>
</evidence>
<dbReference type="Pfam" id="PF13085">
    <property type="entry name" value="Fer2_3"/>
    <property type="match status" value="1"/>
</dbReference>
<keyword evidence="6" id="KW-0004">4Fe-4S</keyword>
<dbReference type="GO" id="GO:0006099">
    <property type="term" value="P:tricarboxylic acid cycle"/>
    <property type="evidence" value="ECO:0007669"/>
    <property type="project" value="UniProtKB-KW"/>
</dbReference>
<keyword evidence="10 17" id="KW-0560">Oxidoreductase</keyword>
<comment type="cofactor">
    <cofactor evidence="1">
        <name>[3Fe-4S] cluster</name>
        <dbReference type="ChEBI" id="CHEBI:21137"/>
    </cofactor>
</comment>
<dbReference type="Proteomes" id="UP000218615">
    <property type="component" value="Unassembled WGS sequence"/>
</dbReference>
<dbReference type="InterPro" id="IPR036010">
    <property type="entry name" value="2Fe-2S_ferredoxin-like_sf"/>
</dbReference>
<protein>
    <recommendedName>
        <fullName evidence="5">succinate dehydrogenase</fullName>
        <ecNumber evidence="5">1.3.5.1</ecNumber>
    </recommendedName>
</protein>
<dbReference type="FunFam" id="1.10.1060.10:FF:000003">
    <property type="entry name" value="Succinate dehydrogenase iron-sulfur subunit"/>
    <property type="match status" value="1"/>
</dbReference>
<evidence type="ECO:0000256" key="12">
    <source>
        <dbReference type="ARBA" id="ARBA00023014"/>
    </source>
</evidence>
<dbReference type="PROSITE" id="PS51379">
    <property type="entry name" value="4FE4S_FER_2"/>
    <property type="match status" value="1"/>
</dbReference>
<dbReference type="GO" id="GO:0046872">
    <property type="term" value="F:metal ion binding"/>
    <property type="evidence" value="ECO:0007669"/>
    <property type="project" value="UniProtKB-KW"/>
</dbReference>